<dbReference type="InterPro" id="IPR017438">
    <property type="entry name" value="ATP-NAD_kinase_N"/>
</dbReference>
<proteinExistence type="predicted"/>
<evidence type="ECO:0000259" key="1">
    <source>
        <dbReference type="PROSITE" id="PS50146"/>
    </source>
</evidence>
<dbReference type="EMBL" id="BARV01024107">
    <property type="protein sequence ID" value="GAI44308.1"/>
    <property type="molecule type" value="Genomic_DNA"/>
</dbReference>
<dbReference type="GO" id="GO:0016301">
    <property type="term" value="F:kinase activity"/>
    <property type="evidence" value="ECO:0007669"/>
    <property type="project" value="InterPro"/>
</dbReference>
<evidence type="ECO:0000313" key="2">
    <source>
        <dbReference type="EMBL" id="GAI44308.1"/>
    </source>
</evidence>
<organism evidence="2">
    <name type="scientific">marine sediment metagenome</name>
    <dbReference type="NCBI Taxonomy" id="412755"/>
    <lineage>
        <taxon>unclassified sequences</taxon>
        <taxon>metagenomes</taxon>
        <taxon>ecological metagenomes</taxon>
    </lineage>
</organism>
<sequence length="107" mass="11592">MHSEILKILFIINPILEKRLGMKVKDLVADSLDPTLFEPSMVYSDFPGHARELARKSLERYHVIVAGGGDGTVNEIGSQLTHSKVILGILPMGSGKGLARSLGIPLD</sequence>
<comment type="caution">
    <text evidence="2">The sequence shown here is derived from an EMBL/GenBank/DDBJ whole genome shotgun (WGS) entry which is preliminary data.</text>
</comment>
<dbReference type="InterPro" id="IPR016064">
    <property type="entry name" value="NAD/diacylglycerol_kinase_sf"/>
</dbReference>
<dbReference type="PANTHER" id="PTHR12358">
    <property type="entry name" value="SPHINGOSINE KINASE"/>
    <property type="match status" value="1"/>
</dbReference>
<dbReference type="InterPro" id="IPR050187">
    <property type="entry name" value="Lipid_Phosphate_FormReg"/>
</dbReference>
<dbReference type="Pfam" id="PF00781">
    <property type="entry name" value="DAGK_cat"/>
    <property type="match status" value="1"/>
</dbReference>
<dbReference type="InterPro" id="IPR001206">
    <property type="entry name" value="Diacylglycerol_kinase_cat_dom"/>
</dbReference>
<feature type="non-terminal residue" evidence="2">
    <location>
        <position position="107"/>
    </location>
</feature>
<reference evidence="2" key="1">
    <citation type="journal article" date="2014" name="Front. Microbiol.">
        <title>High frequency of phylogenetically diverse reductive dehalogenase-homologous genes in deep subseafloor sedimentary metagenomes.</title>
        <authorList>
            <person name="Kawai M."/>
            <person name="Futagami T."/>
            <person name="Toyoda A."/>
            <person name="Takaki Y."/>
            <person name="Nishi S."/>
            <person name="Hori S."/>
            <person name="Arai W."/>
            <person name="Tsubouchi T."/>
            <person name="Morono Y."/>
            <person name="Uchiyama I."/>
            <person name="Ito T."/>
            <person name="Fujiyama A."/>
            <person name="Inagaki F."/>
            <person name="Takami H."/>
        </authorList>
    </citation>
    <scope>NUCLEOTIDE SEQUENCE</scope>
    <source>
        <strain evidence="2">Expedition CK06-06</strain>
    </source>
</reference>
<dbReference type="PANTHER" id="PTHR12358:SF106">
    <property type="entry name" value="LIPID KINASE YEGS"/>
    <property type="match status" value="1"/>
</dbReference>
<dbReference type="GO" id="GO:0005886">
    <property type="term" value="C:plasma membrane"/>
    <property type="evidence" value="ECO:0007669"/>
    <property type="project" value="TreeGrafter"/>
</dbReference>
<accession>X1NL15</accession>
<feature type="domain" description="DAGKc" evidence="1">
    <location>
        <begin position="3"/>
        <end position="107"/>
    </location>
</feature>
<gene>
    <name evidence="2" type="ORF">S06H3_39410</name>
</gene>
<dbReference type="PROSITE" id="PS50146">
    <property type="entry name" value="DAGK"/>
    <property type="match status" value="1"/>
</dbReference>
<dbReference type="Gene3D" id="3.40.50.10330">
    <property type="entry name" value="Probable inorganic polyphosphate/atp-NAD kinase, domain 1"/>
    <property type="match status" value="1"/>
</dbReference>
<dbReference type="AlphaFoldDB" id="X1NL15"/>
<protein>
    <recommendedName>
        <fullName evidence="1">DAGKc domain-containing protein</fullName>
    </recommendedName>
</protein>
<dbReference type="SUPFAM" id="SSF111331">
    <property type="entry name" value="NAD kinase/diacylglycerol kinase-like"/>
    <property type="match status" value="1"/>
</dbReference>
<name>X1NL15_9ZZZZ</name>